<gene>
    <name evidence="2" type="ORF">Tdes44962_MAKER01031</name>
</gene>
<keyword evidence="3" id="KW-1185">Reference proteome</keyword>
<dbReference type="GO" id="GO:0033617">
    <property type="term" value="P:mitochondrial respiratory chain complex IV assembly"/>
    <property type="evidence" value="ECO:0007669"/>
    <property type="project" value="InterPro"/>
</dbReference>
<name>A0A9W7SIE6_9PEZI</name>
<evidence type="ECO:0000313" key="2">
    <source>
        <dbReference type="EMBL" id="KAH9810060.1"/>
    </source>
</evidence>
<accession>A0A9W7SIE6</accession>
<organism evidence="2 3">
    <name type="scientific">Teratosphaeria destructans</name>
    <dbReference type="NCBI Taxonomy" id="418781"/>
    <lineage>
        <taxon>Eukaryota</taxon>
        <taxon>Fungi</taxon>
        <taxon>Dikarya</taxon>
        <taxon>Ascomycota</taxon>
        <taxon>Pezizomycotina</taxon>
        <taxon>Dothideomycetes</taxon>
        <taxon>Dothideomycetidae</taxon>
        <taxon>Mycosphaerellales</taxon>
        <taxon>Teratosphaeriaceae</taxon>
        <taxon>Teratosphaeria</taxon>
    </lineage>
</organism>
<protein>
    <submittedName>
        <fullName evidence="2">CHCH domain</fullName>
    </submittedName>
</protein>
<dbReference type="Proteomes" id="UP001138500">
    <property type="component" value="Unassembled WGS sequence"/>
</dbReference>
<dbReference type="OrthoDB" id="5586401at2759"/>
<evidence type="ECO:0000256" key="1">
    <source>
        <dbReference type="SAM" id="MobiDB-lite"/>
    </source>
</evidence>
<dbReference type="GO" id="GO:0005758">
    <property type="term" value="C:mitochondrial intermembrane space"/>
    <property type="evidence" value="ECO:0007669"/>
    <property type="project" value="InterPro"/>
</dbReference>
<proteinExistence type="predicted"/>
<dbReference type="InterPro" id="IPR039870">
    <property type="entry name" value="Coa4-like"/>
</dbReference>
<evidence type="ECO:0000313" key="3">
    <source>
        <dbReference type="Proteomes" id="UP001138500"/>
    </source>
</evidence>
<reference evidence="2 3" key="1">
    <citation type="journal article" date="2018" name="IMA Fungus">
        <title>IMA Genome-F 10: Nine draft genome sequences of Claviceps purpurea s.lat., including C. arundinis, C. humidiphila, and C. cf. spartinae, pseudomolecules for the pitch canker pathogen Fusarium circinatum, draft genome of Davidsoniella eucalypti, Grosmannia galeiformis, Quambalaria eucalypti, and Teratosphaeria destructans.</title>
        <authorList>
            <person name="Wingfield B.D."/>
            <person name="Liu M."/>
            <person name="Nguyen H.D."/>
            <person name="Lane F.A."/>
            <person name="Morgan S.W."/>
            <person name="De Vos L."/>
            <person name="Wilken P.M."/>
            <person name="Duong T.A."/>
            <person name="Aylward J."/>
            <person name="Coetzee M.P."/>
            <person name="Dadej K."/>
            <person name="De Beer Z.W."/>
            <person name="Findlay W."/>
            <person name="Havenga M."/>
            <person name="Kolarik M."/>
            <person name="Menzies J.G."/>
            <person name="Naidoo K."/>
            <person name="Pochopski O."/>
            <person name="Shoukouhi P."/>
            <person name="Santana Q.C."/>
            <person name="Seifert K.A."/>
            <person name="Soal N."/>
            <person name="Steenkamp E.T."/>
            <person name="Tatham C.T."/>
            <person name="van der Nest M.A."/>
            <person name="Wingfield M.J."/>
        </authorList>
    </citation>
    <scope>NUCLEOTIDE SEQUENCE [LARGE SCALE GENOMIC DNA]</scope>
    <source>
        <strain evidence="2">CMW44962</strain>
    </source>
</reference>
<dbReference type="AlphaFoldDB" id="A0A9W7SIE6"/>
<reference evidence="2 3" key="2">
    <citation type="journal article" date="2021" name="Curr. Genet.">
        <title>Genetic response to nitrogen starvation in the aggressive Eucalyptus foliar pathogen Teratosphaeria destructans.</title>
        <authorList>
            <person name="Havenga M."/>
            <person name="Wingfield B.D."/>
            <person name="Wingfield M.J."/>
            <person name="Dreyer L.L."/>
            <person name="Roets F."/>
            <person name="Aylward J."/>
        </authorList>
    </citation>
    <scope>NUCLEOTIDE SEQUENCE [LARGE SCALE GENOMIC DNA]</scope>
    <source>
        <strain evidence="2">CMW44962</strain>
    </source>
</reference>
<comment type="caution">
    <text evidence="2">The sequence shown here is derived from an EMBL/GenBank/DDBJ whole genome shotgun (WGS) entry which is preliminary data.</text>
</comment>
<dbReference type="PANTHER" id="PTHR13639:SF2">
    <property type="entry name" value="CYTOCHROME C OXIDASE ASSEMBLY FACTOR 4 HOMOLOG, MITOCHONDRIAL"/>
    <property type="match status" value="1"/>
</dbReference>
<dbReference type="EMBL" id="RIBY02002533">
    <property type="protein sequence ID" value="KAH9810060.1"/>
    <property type="molecule type" value="Genomic_DNA"/>
</dbReference>
<feature type="region of interest" description="Disordered" evidence="1">
    <location>
        <begin position="1"/>
        <end position="29"/>
    </location>
</feature>
<sequence>MSNAEKDKQSNQTAEEDDDDGPDDWDRRIFSTGCADEHATLNNCFFEKKDWRGCKNEMDAFKQCWKRRGNDQRTDQKDT</sequence>
<dbReference type="PANTHER" id="PTHR13639">
    <property type="entry name" value="CYTOCHROME C OXIDASE ASSEMBLY FACTOR 4 HOMOLOG, MITOCHONDRIAL"/>
    <property type="match status" value="1"/>
</dbReference>
<feature type="compositionally biased region" description="Acidic residues" evidence="1">
    <location>
        <begin position="14"/>
        <end position="23"/>
    </location>
</feature>